<evidence type="ECO:0000313" key="16">
    <source>
        <dbReference type="Proteomes" id="UP000761264"/>
    </source>
</evidence>
<keyword evidence="10 13" id="KW-1133">Transmembrane helix</keyword>
<dbReference type="Pfam" id="PF00999">
    <property type="entry name" value="Na_H_Exchanger"/>
    <property type="match status" value="1"/>
</dbReference>
<evidence type="ECO:0000256" key="1">
    <source>
        <dbReference type="ARBA" id="ARBA00004429"/>
    </source>
</evidence>
<keyword evidence="5" id="KW-1003">Cell membrane</keyword>
<evidence type="ECO:0000259" key="14">
    <source>
        <dbReference type="PROSITE" id="PS51201"/>
    </source>
</evidence>
<proteinExistence type="inferred from homology"/>
<evidence type="ECO:0000313" key="15">
    <source>
        <dbReference type="EMBL" id="NIA70753.1"/>
    </source>
</evidence>
<feature type="transmembrane region" description="Helical" evidence="13">
    <location>
        <begin position="84"/>
        <end position="106"/>
    </location>
</feature>
<dbReference type="EMBL" id="JAAQPH010000016">
    <property type="protein sequence ID" value="NIA70753.1"/>
    <property type="molecule type" value="Genomic_DNA"/>
</dbReference>
<keyword evidence="12 13" id="KW-0472">Membrane</keyword>
<feature type="transmembrane region" description="Helical" evidence="13">
    <location>
        <begin position="6"/>
        <end position="22"/>
    </location>
</feature>
<dbReference type="GO" id="GO:1902600">
    <property type="term" value="P:proton transmembrane transport"/>
    <property type="evidence" value="ECO:0007669"/>
    <property type="project" value="InterPro"/>
</dbReference>
<keyword evidence="7" id="KW-0633">Potassium transport</keyword>
<comment type="similarity">
    <text evidence="2">Belongs to the monovalent cation:proton antiporter 2 (CPA2) transporter (TC 2.A.37) family.</text>
</comment>
<dbReference type="RefSeq" id="WP_167227693.1">
    <property type="nucleotide sequence ID" value="NZ_JAAQPH010000016.1"/>
</dbReference>
<feature type="transmembrane region" description="Helical" evidence="13">
    <location>
        <begin position="29"/>
        <end position="47"/>
    </location>
</feature>
<keyword evidence="16" id="KW-1185">Reference proteome</keyword>
<dbReference type="AlphaFoldDB" id="A0A967K912"/>
<evidence type="ECO:0000256" key="12">
    <source>
        <dbReference type="ARBA" id="ARBA00023136"/>
    </source>
</evidence>
<comment type="caution">
    <text evidence="15">The sequence shown here is derived from an EMBL/GenBank/DDBJ whole genome shotgun (WGS) entry which is preliminary data.</text>
</comment>
<dbReference type="GO" id="GO:0015297">
    <property type="term" value="F:antiporter activity"/>
    <property type="evidence" value="ECO:0007669"/>
    <property type="project" value="UniProtKB-KW"/>
</dbReference>
<dbReference type="InterPro" id="IPR036291">
    <property type="entry name" value="NAD(P)-bd_dom_sf"/>
</dbReference>
<dbReference type="PANTHER" id="PTHR46157">
    <property type="entry name" value="K(+) EFFLUX ANTIPORTER 3, CHLOROPLASTIC"/>
    <property type="match status" value="1"/>
</dbReference>
<evidence type="ECO:0000256" key="10">
    <source>
        <dbReference type="ARBA" id="ARBA00022989"/>
    </source>
</evidence>
<dbReference type="SUPFAM" id="SSF51735">
    <property type="entry name" value="NAD(P)-binding Rossmann-fold domains"/>
    <property type="match status" value="1"/>
</dbReference>
<evidence type="ECO:0000256" key="7">
    <source>
        <dbReference type="ARBA" id="ARBA00022538"/>
    </source>
</evidence>
<dbReference type="Proteomes" id="UP000761264">
    <property type="component" value="Unassembled WGS sequence"/>
</dbReference>
<evidence type="ECO:0000256" key="4">
    <source>
        <dbReference type="ARBA" id="ARBA00022449"/>
    </source>
</evidence>
<dbReference type="PROSITE" id="PS51201">
    <property type="entry name" value="RCK_N"/>
    <property type="match status" value="1"/>
</dbReference>
<dbReference type="FunFam" id="3.40.50.720:FF:000036">
    <property type="entry name" value="Glutathione-regulated potassium-efflux system protein KefB"/>
    <property type="match status" value="1"/>
</dbReference>
<protein>
    <submittedName>
        <fullName evidence="15">Glutathione-regulated potassium-efflux system protein KefB</fullName>
    </submittedName>
</protein>
<dbReference type="Gene3D" id="1.20.1530.20">
    <property type="match status" value="1"/>
</dbReference>
<dbReference type="InterPro" id="IPR006153">
    <property type="entry name" value="Cation/H_exchanger_TM"/>
</dbReference>
<evidence type="ECO:0000256" key="9">
    <source>
        <dbReference type="ARBA" id="ARBA00022958"/>
    </source>
</evidence>
<feature type="transmembrane region" description="Helical" evidence="13">
    <location>
        <begin position="112"/>
        <end position="133"/>
    </location>
</feature>
<dbReference type="GO" id="GO:0005886">
    <property type="term" value="C:plasma membrane"/>
    <property type="evidence" value="ECO:0007669"/>
    <property type="project" value="UniProtKB-SubCell"/>
</dbReference>
<feature type="transmembrane region" description="Helical" evidence="13">
    <location>
        <begin position="180"/>
        <end position="201"/>
    </location>
</feature>
<keyword evidence="11" id="KW-0406">Ion transport</keyword>
<organism evidence="15 16">
    <name type="scientific">Pelagibius litoralis</name>
    <dbReference type="NCBI Taxonomy" id="374515"/>
    <lineage>
        <taxon>Bacteria</taxon>
        <taxon>Pseudomonadati</taxon>
        <taxon>Pseudomonadota</taxon>
        <taxon>Alphaproteobacteria</taxon>
        <taxon>Rhodospirillales</taxon>
        <taxon>Rhodovibrionaceae</taxon>
        <taxon>Pelagibius</taxon>
    </lineage>
</organism>
<feature type="domain" description="RCK N-terminal" evidence="14">
    <location>
        <begin position="398"/>
        <end position="517"/>
    </location>
</feature>
<evidence type="ECO:0000256" key="8">
    <source>
        <dbReference type="ARBA" id="ARBA00022692"/>
    </source>
</evidence>
<sequence length="592" mass="62905">MAILPQAAIFLGAAVVAVPLSKRLGFGAILGYLAAGLAIGPGGFGLISEVDAILHFAEFGVVLLLFVIGLELQPSRLWAMRKSVFGLGLAQVLVTAVPLALAALLYGLTVETAVIVGLSLALSSTAFALQSLAEKNELTTRHGRSAFSILLFQDLAVIPLLALIPLLAPGSGDSGASGGWIEAAKVLAVLAAVIVGGRYLLRYVLRIVAITKVREIFTAMALLTVTGTALIMESIGLSMALGAFLAGVLLADSEYRHALEADIEPFKGLLLGLFFIAVGMSLNISLIFESPLEILGWVAFLMATKGLVLVAIARTAGLTWASSRNLAAAISQGGEFAFVIFGIAVASQLMDGGLAELLIVVVTLSMAATPLVAAANTWLLARRSGPAEEPAKPIVPEENQVIIAGFGRFGQIVARILRARKIGFTALDVSAEQVDFVKRFGNKIYYGDASRLDLLRAAQADKAVIFVLAIDDVEASLQTAATVSENFPNLTIYARARNRKHAHRLMDLGVTIIRRETLNASLDLSRAVLTGLGLPASEAERTVKTFQDHDEQRLMAQHAEHNDEEKMIYMAKEAAEELEELFEQDAKAEAAE</sequence>
<evidence type="ECO:0000256" key="2">
    <source>
        <dbReference type="ARBA" id="ARBA00005551"/>
    </source>
</evidence>
<feature type="transmembrane region" description="Helical" evidence="13">
    <location>
        <begin position="357"/>
        <end position="381"/>
    </location>
</feature>
<feature type="transmembrane region" description="Helical" evidence="13">
    <location>
        <begin position="53"/>
        <end position="72"/>
    </location>
</feature>
<feature type="transmembrane region" description="Helical" evidence="13">
    <location>
        <begin position="268"/>
        <end position="288"/>
    </location>
</feature>
<keyword evidence="4" id="KW-0050">Antiport</keyword>
<dbReference type="NCBIfam" id="TIGR00932">
    <property type="entry name" value="2a37"/>
    <property type="match status" value="1"/>
</dbReference>
<dbReference type="Gene3D" id="3.40.50.720">
    <property type="entry name" value="NAD(P)-binding Rossmann-like Domain"/>
    <property type="match status" value="1"/>
</dbReference>
<keyword evidence="9" id="KW-0630">Potassium</keyword>
<dbReference type="Pfam" id="PF02254">
    <property type="entry name" value="TrkA_N"/>
    <property type="match status" value="1"/>
</dbReference>
<feature type="transmembrane region" description="Helical" evidence="13">
    <location>
        <begin position="294"/>
        <end position="313"/>
    </location>
</feature>
<dbReference type="InterPro" id="IPR003148">
    <property type="entry name" value="RCK_N"/>
</dbReference>
<dbReference type="FunFam" id="1.20.1530.20:FF:000001">
    <property type="entry name" value="Glutathione-regulated potassium-efflux system protein KefB"/>
    <property type="match status" value="1"/>
</dbReference>
<evidence type="ECO:0000256" key="11">
    <source>
        <dbReference type="ARBA" id="ARBA00023065"/>
    </source>
</evidence>
<feature type="transmembrane region" description="Helical" evidence="13">
    <location>
        <begin position="145"/>
        <end position="168"/>
    </location>
</feature>
<dbReference type="PANTHER" id="PTHR46157:SF4">
    <property type="entry name" value="K(+) EFFLUX ANTIPORTER 3, CHLOROPLASTIC"/>
    <property type="match status" value="1"/>
</dbReference>
<comment type="subcellular location">
    <subcellularLocation>
        <location evidence="1">Cell inner membrane</location>
        <topology evidence="1">Multi-pass membrane protein</topology>
    </subcellularLocation>
</comment>
<name>A0A967K912_9PROT</name>
<gene>
    <name evidence="15" type="ORF">HBA54_19315</name>
</gene>
<evidence type="ECO:0000256" key="5">
    <source>
        <dbReference type="ARBA" id="ARBA00022475"/>
    </source>
</evidence>
<evidence type="ECO:0000256" key="3">
    <source>
        <dbReference type="ARBA" id="ARBA00022448"/>
    </source>
</evidence>
<keyword evidence="3" id="KW-0813">Transport</keyword>
<accession>A0A967K912</accession>
<keyword evidence="6" id="KW-0997">Cell inner membrane</keyword>
<evidence type="ECO:0000256" key="13">
    <source>
        <dbReference type="SAM" id="Phobius"/>
    </source>
</evidence>
<feature type="transmembrane region" description="Helical" evidence="13">
    <location>
        <begin position="325"/>
        <end position="345"/>
    </location>
</feature>
<dbReference type="GO" id="GO:0006813">
    <property type="term" value="P:potassium ion transport"/>
    <property type="evidence" value="ECO:0007669"/>
    <property type="project" value="UniProtKB-KW"/>
</dbReference>
<evidence type="ECO:0000256" key="6">
    <source>
        <dbReference type="ARBA" id="ARBA00022519"/>
    </source>
</evidence>
<reference evidence="15" key="1">
    <citation type="submission" date="2020-03" db="EMBL/GenBank/DDBJ databases">
        <title>Genome of Pelagibius litoralis DSM 21314T.</title>
        <authorList>
            <person name="Wang G."/>
        </authorList>
    </citation>
    <scope>NUCLEOTIDE SEQUENCE</scope>
    <source>
        <strain evidence="15">DSM 21314</strain>
    </source>
</reference>
<dbReference type="InterPro" id="IPR038770">
    <property type="entry name" value="Na+/solute_symporter_sf"/>
</dbReference>
<dbReference type="InterPro" id="IPR004771">
    <property type="entry name" value="K/H_exchanger"/>
</dbReference>
<dbReference type="GO" id="GO:0008324">
    <property type="term" value="F:monoatomic cation transmembrane transporter activity"/>
    <property type="evidence" value="ECO:0007669"/>
    <property type="project" value="InterPro"/>
</dbReference>
<keyword evidence="8 13" id="KW-0812">Transmembrane</keyword>